<feature type="region of interest" description="Disordered" evidence="1">
    <location>
        <begin position="65"/>
        <end position="106"/>
    </location>
</feature>
<keyword evidence="3" id="KW-1185">Reference proteome</keyword>
<gene>
    <name evidence="2" type="ORF">JDV02_006982</name>
</gene>
<evidence type="ECO:0000313" key="3">
    <source>
        <dbReference type="Proteomes" id="UP000829364"/>
    </source>
</evidence>
<name>A0A9Q8QKP9_9HYPO</name>
<dbReference type="RefSeq" id="XP_047844417.1">
    <property type="nucleotide sequence ID" value="XM_047988422.1"/>
</dbReference>
<dbReference type="PANTHER" id="PTHR35896">
    <property type="entry name" value="IG-LIKE DOMAIN-CONTAINING PROTEIN"/>
    <property type="match status" value="1"/>
</dbReference>
<dbReference type="PANTHER" id="PTHR35896:SF3">
    <property type="entry name" value="MAJOR FACILITATOR SUPERFAMILY TRANSPORTER"/>
    <property type="match status" value="1"/>
</dbReference>
<evidence type="ECO:0000256" key="1">
    <source>
        <dbReference type="SAM" id="MobiDB-lite"/>
    </source>
</evidence>
<dbReference type="AlphaFoldDB" id="A0A9Q8QKP9"/>
<dbReference type="InterPro" id="IPR053008">
    <property type="entry name" value="Phomopsin_biosynth_assoc"/>
</dbReference>
<dbReference type="EMBL" id="CP086359">
    <property type="protein sequence ID" value="UNI20936.1"/>
    <property type="molecule type" value="Genomic_DNA"/>
</dbReference>
<accession>A0A9Q8QKP9</accession>
<sequence length="250" mass="27448">MMDKRGSGSSISSAIHARLEQYLRSPWHVLKDAVLFCLAAVGLFALLAPQRFTCPDTTTTMTTMTTTGGDAASSLASTSSSSSLWKTSPSTGRHASSSSSSSPARGMCNCGASVAEARRLGCRYDTLAAAWLPPRCIDQQLTNEFDHSGDGPGGRWGYWYDLNLTRPARVEDLADRADDRTFQFYSTSEWHTRHCLFYWRKMLRARFTGVLVEPRYDTEAHVTHCGSIFARHDSFVVSAAVVLNSDGGEL</sequence>
<dbReference type="GeneID" id="72068931"/>
<dbReference type="OrthoDB" id="3501153at2759"/>
<dbReference type="Proteomes" id="UP000829364">
    <property type="component" value="Chromosome 6"/>
</dbReference>
<proteinExistence type="predicted"/>
<organism evidence="2 3">
    <name type="scientific">Purpureocillium takamizusanense</name>
    <dbReference type="NCBI Taxonomy" id="2060973"/>
    <lineage>
        <taxon>Eukaryota</taxon>
        <taxon>Fungi</taxon>
        <taxon>Dikarya</taxon>
        <taxon>Ascomycota</taxon>
        <taxon>Pezizomycotina</taxon>
        <taxon>Sordariomycetes</taxon>
        <taxon>Hypocreomycetidae</taxon>
        <taxon>Hypocreales</taxon>
        <taxon>Ophiocordycipitaceae</taxon>
        <taxon>Purpureocillium</taxon>
    </lineage>
</organism>
<evidence type="ECO:0000313" key="2">
    <source>
        <dbReference type="EMBL" id="UNI20936.1"/>
    </source>
</evidence>
<dbReference type="KEGG" id="ptkz:JDV02_006982"/>
<reference evidence="2" key="1">
    <citation type="submission" date="2021-11" db="EMBL/GenBank/DDBJ databases">
        <title>Purpureocillium_takamizusanense_genome.</title>
        <authorList>
            <person name="Nguyen N.-H."/>
        </authorList>
    </citation>
    <scope>NUCLEOTIDE SEQUENCE</scope>
    <source>
        <strain evidence="2">PT3</strain>
    </source>
</reference>
<protein>
    <submittedName>
        <fullName evidence="2">Uncharacterized protein</fullName>
    </submittedName>
</protein>